<dbReference type="CDD" id="cd16467">
    <property type="entry name" value="RING-H2_RNF6-like"/>
    <property type="match status" value="1"/>
</dbReference>
<dbReference type="InterPro" id="IPR001841">
    <property type="entry name" value="Znf_RING"/>
</dbReference>
<feature type="transmembrane region" description="Helical" evidence="14">
    <location>
        <begin position="202"/>
        <end position="220"/>
    </location>
</feature>
<dbReference type="InterPro" id="IPR013083">
    <property type="entry name" value="Znf_RING/FYVE/PHD"/>
</dbReference>
<keyword evidence="17" id="KW-1185">Reference proteome</keyword>
<dbReference type="Gene3D" id="3.30.40.10">
    <property type="entry name" value="Zinc/RING finger domain, C3HC4 (zinc finger)"/>
    <property type="match status" value="1"/>
</dbReference>
<comment type="subcellular location">
    <subcellularLocation>
        <location evidence="2">Membrane</location>
        <topology evidence="2">Multi-pass membrane protein</topology>
    </subcellularLocation>
</comment>
<dbReference type="PANTHER" id="PTHR45977">
    <property type="entry name" value="TARGET OF ERK KINASE MPK-1"/>
    <property type="match status" value="1"/>
</dbReference>
<evidence type="ECO:0000256" key="1">
    <source>
        <dbReference type="ARBA" id="ARBA00000900"/>
    </source>
</evidence>
<evidence type="ECO:0000256" key="13">
    <source>
        <dbReference type="SAM" id="MobiDB-lite"/>
    </source>
</evidence>
<evidence type="ECO:0000313" key="16">
    <source>
        <dbReference type="EMBL" id="KAF7844601.1"/>
    </source>
</evidence>
<comment type="caution">
    <text evidence="16">The sequence shown here is derived from an EMBL/GenBank/DDBJ whole genome shotgun (WGS) entry which is preliminary data.</text>
</comment>
<evidence type="ECO:0000256" key="14">
    <source>
        <dbReference type="SAM" id="Phobius"/>
    </source>
</evidence>
<dbReference type="GO" id="GO:0006511">
    <property type="term" value="P:ubiquitin-dependent protein catabolic process"/>
    <property type="evidence" value="ECO:0007669"/>
    <property type="project" value="TreeGrafter"/>
</dbReference>
<reference evidence="16" key="1">
    <citation type="submission" date="2020-09" db="EMBL/GenBank/DDBJ databases">
        <title>Genome-Enabled Discovery of Anthraquinone Biosynthesis in Senna tora.</title>
        <authorList>
            <person name="Kang S.-H."/>
            <person name="Pandey R.P."/>
            <person name="Lee C.-M."/>
            <person name="Sim J.-S."/>
            <person name="Jeong J.-T."/>
            <person name="Choi B.-S."/>
            <person name="Jung M."/>
            <person name="Ginzburg D."/>
            <person name="Zhao K."/>
            <person name="Won S.Y."/>
            <person name="Oh T.-J."/>
            <person name="Yu Y."/>
            <person name="Kim N.-H."/>
            <person name="Lee O.R."/>
            <person name="Lee T.-H."/>
            <person name="Bashyal P."/>
            <person name="Kim T.-S."/>
            <person name="Lee W.-H."/>
            <person name="Kawkins C."/>
            <person name="Kim C.-K."/>
            <person name="Kim J.S."/>
            <person name="Ahn B.O."/>
            <person name="Rhee S.Y."/>
            <person name="Sohng J.K."/>
        </authorList>
    </citation>
    <scope>NUCLEOTIDE SEQUENCE</scope>
    <source>
        <tissue evidence="16">Leaf</tissue>
    </source>
</reference>
<keyword evidence="7 12" id="KW-0863">Zinc-finger</keyword>
<evidence type="ECO:0000256" key="10">
    <source>
        <dbReference type="ARBA" id="ARBA00022989"/>
    </source>
</evidence>
<dbReference type="SMART" id="SM00184">
    <property type="entry name" value="RING"/>
    <property type="match status" value="1"/>
</dbReference>
<dbReference type="EC" id="2.3.2.27" evidence="3"/>
<dbReference type="EMBL" id="JAAIUW010000001">
    <property type="protein sequence ID" value="KAF7844601.1"/>
    <property type="molecule type" value="Genomic_DNA"/>
</dbReference>
<dbReference type="GO" id="GO:0008270">
    <property type="term" value="F:zinc ion binding"/>
    <property type="evidence" value="ECO:0007669"/>
    <property type="project" value="UniProtKB-KW"/>
</dbReference>
<evidence type="ECO:0000256" key="4">
    <source>
        <dbReference type="ARBA" id="ARBA00022679"/>
    </source>
</evidence>
<feature type="transmembrane region" description="Helical" evidence="14">
    <location>
        <begin position="232"/>
        <end position="265"/>
    </location>
</feature>
<name>A0A835CIM3_9FABA</name>
<evidence type="ECO:0000256" key="11">
    <source>
        <dbReference type="ARBA" id="ARBA00023136"/>
    </source>
</evidence>
<dbReference type="SUPFAM" id="SSF57850">
    <property type="entry name" value="RING/U-box"/>
    <property type="match status" value="1"/>
</dbReference>
<dbReference type="Pfam" id="PF13639">
    <property type="entry name" value="zf-RING_2"/>
    <property type="match status" value="1"/>
</dbReference>
<keyword evidence="10 14" id="KW-1133">Transmembrane helix</keyword>
<protein>
    <recommendedName>
        <fullName evidence="3">RING-type E3 ubiquitin transferase</fullName>
        <ecNumber evidence="3">2.3.2.27</ecNumber>
    </recommendedName>
</protein>
<accession>A0A835CIM3</accession>
<organism evidence="16 17">
    <name type="scientific">Senna tora</name>
    <dbReference type="NCBI Taxonomy" id="362788"/>
    <lineage>
        <taxon>Eukaryota</taxon>
        <taxon>Viridiplantae</taxon>
        <taxon>Streptophyta</taxon>
        <taxon>Embryophyta</taxon>
        <taxon>Tracheophyta</taxon>
        <taxon>Spermatophyta</taxon>
        <taxon>Magnoliopsida</taxon>
        <taxon>eudicotyledons</taxon>
        <taxon>Gunneridae</taxon>
        <taxon>Pentapetalae</taxon>
        <taxon>rosids</taxon>
        <taxon>fabids</taxon>
        <taxon>Fabales</taxon>
        <taxon>Fabaceae</taxon>
        <taxon>Caesalpinioideae</taxon>
        <taxon>Cassia clade</taxon>
        <taxon>Senna</taxon>
    </lineage>
</organism>
<keyword evidence="4" id="KW-0808">Transferase</keyword>
<feature type="compositionally biased region" description="Low complexity" evidence="13">
    <location>
        <begin position="1"/>
        <end position="15"/>
    </location>
</feature>
<gene>
    <name evidence="16" type="ORF">G2W53_001506</name>
</gene>
<keyword evidence="5 14" id="KW-0812">Transmembrane</keyword>
<evidence type="ECO:0000256" key="12">
    <source>
        <dbReference type="PROSITE-ProRule" id="PRU00175"/>
    </source>
</evidence>
<evidence type="ECO:0000259" key="15">
    <source>
        <dbReference type="PROSITE" id="PS50089"/>
    </source>
</evidence>
<keyword evidence="9" id="KW-0862">Zinc</keyword>
<keyword evidence="11 14" id="KW-0472">Membrane</keyword>
<dbReference type="GO" id="GO:0016020">
    <property type="term" value="C:membrane"/>
    <property type="evidence" value="ECO:0007669"/>
    <property type="project" value="UniProtKB-SubCell"/>
</dbReference>
<feature type="region of interest" description="Disordered" evidence="13">
    <location>
        <begin position="1"/>
        <end position="22"/>
    </location>
</feature>
<feature type="domain" description="RING-type" evidence="15">
    <location>
        <begin position="335"/>
        <end position="376"/>
    </location>
</feature>
<dbReference type="GO" id="GO:0000325">
    <property type="term" value="C:plant-type vacuole"/>
    <property type="evidence" value="ECO:0007669"/>
    <property type="project" value="TreeGrafter"/>
</dbReference>
<evidence type="ECO:0000256" key="7">
    <source>
        <dbReference type="ARBA" id="ARBA00022771"/>
    </source>
</evidence>
<evidence type="ECO:0000313" key="17">
    <source>
        <dbReference type="Proteomes" id="UP000634136"/>
    </source>
</evidence>
<evidence type="ECO:0000256" key="8">
    <source>
        <dbReference type="ARBA" id="ARBA00022786"/>
    </source>
</evidence>
<dbReference type="Proteomes" id="UP000634136">
    <property type="component" value="Unassembled WGS sequence"/>
</dbReference>
<evidence type="ECO:0000256" key="2">
    <source>
        <dbReference type="ARBA" id="ARBA00004141"/>
    </source>
</evidence>
<dbReference type="PROSITE" id="PS50089">
    <property type="entry name" value="ZF_RING_2"/>
    <property type="match status" value="1"/>
</dbReference>
<feature type="transmembrane region" description="Helical" evidence="14">
    <location>
        <begin position="92"/>
        <end position="113"/>
    </location>
</feature>
<evidence type="ECO:0000256" key="5">
    <source>
        <dbReference type="ARBA" id="ARBA00022692"/>
    </source>
</evidence>
<dbReference type="AlphaFoldDB" id="A0A835CIM3"/>
<evidence type="ECO:0000256" key="9">
    <source>
        <dbReference type="ARBA" id="ARBA00022833"/>
    </source>
</evidence>
<keyword evidence="8" id="KW-0833">Ubl conjugation pathway</keyword>
<evidence type="ECO:0000256" key="6">
    <source>
        <dbReference type="ARBA" id="ARBA00022723"/>
    </source>
</evidence>
<keyword evidence="6" id="KW-0479">Metal-binding</keyword>
<dbReference type="GO" id="GO:0061630">
    <property type="term" value="F:ubiquitin protein ligase activity"/>
    <property type="evidence" value="ECO:0007669"/>
    <property type="project" value="UniProtKB-EC"/>
</dbReference>
<evidence type="ECO:0000256" key="3">
    <source>
        <dbReference type="ARBA" id="ARBA00012483"/>
    </source>
</evidence>
<comment type="catalytic activity">
    <reaction evidence="1">
        <text>S-ubiquitinyl-[E2 ubiquitin-conjugating enzyme]-L-cysteine + [acceptor protein]-L-lysine = [E2 ubiquitin-conjugating enzyme]-L-cysteine + N(6)-ubiquitinyl-[acceptor protein]-L-lysine.</text>
        <dbReference type="EC" id="2.3.2.27"/>
    </reaction>
</comment>
<sequence>MHSTSSPSPSSSSPPNTAMDSSPLLSHSISDHLLRSRRFIHGTQPPLRTAARFFRRASGRRMMLREPSVRVRESAAEQLEERQSDWAYSKPVIILDIMWNLALVAIGVTILGLSTEEKPCVPLRIWIVGYLLQGLFHSLCVVVEYRRRNLAGSTMMEEPNDNGGWVSVGDSNYSSGSDGEDSATEHLLRDDGNSFMKHIESANTMVSFLWWILGFYWITAGGQSLTHDSPQLYWLCITFLAFDIVIVLICVVVACLLGIAVCCCLPCILAIMYAVADQEGATTEEIDQLPKYKFRRIEGLKKVDGDIQEPSRGIMTECESDTPAENVLSLEDAECCICLTAYDDGAELRELPCNHHFHCTCIDKWLHINANCPLCKFNILRMENQRQEV</sequence>
<dbReference type="OrthoDB" id="8062037at2759"/>
<dbReference type="GO" id="GO:0016567">
    <property type="term" value="P:protein ubiquitination"/>
    <property type="evidence" value="ECO:0007669"/>
    <property type="project" value="TreeGrafter"/>
</dbReference>
<feature type="transmembrane region" description="Helical" evidence="14">
    <location>
        <begin position="125"/>
        <end position="145"/>
    </location>
</feature>
<proteinExistence type="predicted"/>
<dbReference type="PANTHER" id="PTHR45977:SF42">
    <property type="entry name" value="RING_U-BOX SUPERFAMILY PROTEIN"/>
    <property type="match status" value="1"/>
</dbReference>